<reference evidence="1 2" key="1">
    <citation type="submission" date="2024-04" db="EMBL/GenBank/DDBJ databases">
        <authorList>
            <person name="Fracassetti M."/>
        </authorList>
    </citation>
    <scope>NUCLEOTIDE SEQUENCE [LARGE SCALE GENOMIC DNA]</scope>
</reference>
<name>A0AAV2FEE8_9ROSI</name>
<evidence type="ECO:0000313" key="2">
    <source>
        <dbReference type="Proteomes" id="UP001497516"/>
    </source>
</evidence>
<dbReference type="AlphaFoldDB" id="A0AAV2FEE8"/>
<protein>
    <recommendedName>
        <fullName evidence="3">N-acetyltransferase domain-containing protein</fullName>
    </recommendedName>
</protein>
<organism evidence="1 2">
    <name type="scientific">Linum trigynum</name>
    <dbReference type="NCBI Taxonomy" id="586398"/>
    <lineage>
        <taxon>Eukaryota</taxon>
        <taxon>Viridiplantae</taxon>
        <taxon>Streptophyta</taxon>
        <taxon>Embryophyta</taxon>
        <taxon>Tracheophyta</taxon>
        <taxon>Spermatophyta</taxon>
        <taxon>Magnoliopsida</taxon>
        <taxon>eudicotyledons</taxon>
        <taxon>Gunneridae</taxon>
        <taxon>Pentapetalae</taxon>
        <taxon>rosids</taxon>
        <taxon>fabids</taxon>
        <taxon>Malpighiales</taxon>
        <taxon>Linaceae</taxon>
        <taxon>Linum</taxon>
    </lineage>
</organism>
<dbReference type="Proteomes" id="UP001497516">
    <property type="component" value="Chromosome 6"/>
</dbReference>
<gene>
    <name evidence="1" type="ORF">LTRI10_LOCUS37015</name>
</gene>
<evidence type="ECO:0008006" key="3">
    <source>
        <dbReference type="Google" id="ProtNLM"/>
    </source>
</evidence>
<accession>A0AAV2FEE8</accession>
<evidence type="ECO:0000313" key="1">
    <source>
        <dbReference type="EMBL" id="CAL1396660.1"/>
    </source>
</evidence>
<dbReference type="EMBL" id="OZ034819">
    <property type="protein sequence ID" value="CAL1396660.1"/>
    <property type="molecule type" value="Genomic_DNA"/>
</dbReference>
<dbReference type="Gene3D" id="3.40.630.30">
    <property type="match status" value="1"/>
</dbReference>
<proteinExistence type="predicted"/>
<sequence length="82" mass="9244">MDPEVGNRTITLRRLKVSDVEDFMVWDGDERVTKFCDGEPCTSREEAIYFINSWSSLTRGTGQSLSTASRLVRSRCAGVPKK</sequence>
<keyword evidence="2" id="KW-1185">Reference proteome</keyword>